<accession>A2SMV0</accession>
<keyword evidence="1" id="KW-0614">Plasmid</keyword>
<reference evidence="1 2" key="1">
    <citation type="journal article" date="2007" name="J. Bacteriol.">
        <title>Whole-genome analysis of the methyl tert-butyl ether-degrading beta-proteobacterium Methylibium petroleiphilum PM1.</title>
        <authorList>
            <person name="Kane S.R."/>
            <person name="Chakicherla A.Y."/>
            <person name="Chain P.S.G."/>
            <person name="Schmidt R."/>
            <person name="Shin M.W."/>
            <person name="Legler T.C."/>
            <person name="Scow K.M."/>
            <person name="Larimer F.W."/>
            <person name="Lucas S.M."/>
            <person name="Richardson P.M."/>
            <person name="Hristova K.R."/>
        </authorList>
    </citation>
    <scope>NUCLEOTIDE SEQUENCE [LARGE SCALE GENOMIC DNA]</scope>
    <source>
        <strain evidence="2">ATCC BAA-1232 / LMG 22953 / PM1</strain>
        <plasmid evidence="1 2">RPME01</plasmid>
    </source>
</reference>
<proteinExistence type="predicted"/>
<dbReference type="HOGENOM" id="CLU_2717777_0_0_4"/>
<sequence>MLNLQDYPARDHSYHLAHAAASKLLRDREIRAFSTSFNSATGRMIHVETEQGWDPDPMFQEFVEPGYASPSN</sequence>
<dbReference type="EMBL" id="CP000556">
    <property type="protein sequence ID" value="ABM96889.1"/>
    <property type="molecule type" value="Genomic_DNA"/>
</dbReference>
<dbReference type="KEGG" id="mpt:Mpe_B0110"/>
<name>A2SMV0_METPP</name>
<gene>
    <name evidence="1" type="ordered locus">Mpe_B0110</name>
</gene>
<protein>
    <submittedName>
        <fullName evidence="1">Uncharacterized protein</fullName>
    </submittedName>
</protein>
<organism evidence="1 2">
    <name type="scientific">Methylibium petroleiphilum (strain ATCC BAA-1232 / LMG 22953 / PM1)</name>
    <dbReference type="NCBI Taxonomy" id="420662"/>
    <lineage>
        <taxon>Bacteria</taxon>
        <taxon>Pseudomonadati</taxon>
        <taxon>Pseudomonadota</taxon>
        <taxon>Betaproteobacteria</taxon>
        <taxon>Burkholderiales</taxon>
        <taxon>Sphaerotilaceae</taxon>
        <taxon>Methylibium</taxon>
    </lineage>
</organism>
<evidence type="ECO:0000313" key="2">
    <source>
        <dbReference type="Proteomes" id="UP000000366"/>
    </source>
</evidence>
<dbReference type="Proteomes" id="UP000000366">
    <property type="component" value="Plasmid RPME01"/>
</dbReference>
<dbReference type="AlphaFoldDB" id="A2SMV0"/>
<dbReference type="RefSeq" id="WP_011831504.1">
    <property type="nucleotide sequence ID" value="NC_008826.1"/>
</dbReference>
<geneLocation type="plasmid" evidence="1 2">
    <name>RPME01</name>
</geneLocation>
<keyword evidence="2" id="KW-1185">Reference proteome</keyword>
<evidence type="ECO:0000313" key="1">
    <source>
        <dbReference type="EMBL" id="ABM96889.1"/>
    </source>
</evidence>